<dbReference type="GO" id="GO:0006203">
    <property type="term" value="P:dGTP catabolic process"/>
    <property type="evidence" value="ECO:0007669"/>
    <property type="project" value="TreeGrafter"/>
</dbReference>
<dbReference type="Gene3D" id="1.10.287.1080">
    <property type="entry name" value="MazG-like"/>
    <property type="match status" value="2"/>
</dbReference>
<keyword evidence="3" id="KW-0378">Hydrolase</keyword>
<feature type="domain" description="Tetrapyrrole methylase" evidence="1">
    <location>
        <begin position="8"/>
        <end position="206"/>
    </location>
</feature>
<sequence>MLKPIIEVIGLGSGDIHQLPLGIYRKLTQYNQTCYVRTLDHPVITSLQEEGVSFAGFDAVYERHDQFEAVYEEIAAILEEKAKEQGQIVYAVPGHPMLAERTVQILLENDRLDVQIAGGQSFLDDLFRTFQFDPIEGFQFVDGTSFERYQLQYEQHLVFCQVYDAFIASEVKLALLEDLPPEYMIYIAEAVGSEQESVKHIPLYQLDQQTHLSNLTSVYVPPIDKQELNHQFFRLREVVASLRGPGGCPWDQKQTHESLKKYLIEEAYEVLDAIDQEDDDAIAEELGDVLLQVLLHSQIAEEAGYFTIDDVICSITEKMIRRHPHVFGNIKVKDENEVMVNWESIKQQEKKQNQHQESILDGIPKAFPAMLMAEELQKKAAKVGFDWDNAADMLAKVEEELLEWKEAIASGDSDEITKEFGDILFAMINIARYYKINPEIALLLTNRKFKKRFQYVEQSVKASTKEWKEFTLEQLDVFWEEAKKED</sequence>
<dbReference type="GO" id="GO:0046047">
    <property type="term" value="P:TTP catabolic process"/>
    <property type="evidence" value="ECO:0007669"/>
    <property type="project" value="TreeGrafter"/>
</dbReference>
<dbReference type="Gene3D" id="3.40.1010.10">
    <property type="entry name" value="Cobalt-precorrin-4 Transmethylase, Domain 1"/>
    <property type="match status" value="1"/>
</dbReference>
<proteinExistence type="predicted"/>
<dbReference type="InterPro" id="IPR011551">
    <property type="entry name" value="NTP_PyrPHydrolase_MazG"/>
</dbReference>
<dbReference type="GO" id="GO:0046076">
    <property type="term" value="P:dTTP catabolic process"/>
    <property type="evidence" value="ECO:0007669"/>
    <property type="project" value="TreeGrafter"/>
</dbReference>
<dbReference type="GO" id="GO:0047429">
    <property type="term" value="F:nucleoside triphosphate diphosphatase activity"/>
    <property type="evidence" value="ECO:0007669"/>
    <property type="project" value="UniProtKB-EC"/>
</dbReference>
<evidence type="ECO:0000313" key="4">
    <source>
        <dbReference type="Proteomes" id="UP000480246"/>
    </source>
</evidence>
<reference evidence="3 4" key="1">
    <citation type="submission" date="2019-10" db="EMBL/GenBank/DDBJ databases">
        <title>Gracilibacillus sp. nov. isolated from rice seeds.</title>
        <authorList>
            <person name="He S."/>
        </authorList>
    </citation>
    <scope>NUCLEOTIDE SEQUENCE [LARGE SCALE GENOMIC DNA]</scope>
    <source>
        <strain evidence="3 4">TD8</strain>
    </source>
</reference>
<dbReference type="CDD" id="cd11529">
    <property type="entry name" value="NTP-PPase_MazG_Cterm"/>
    <property type="match status" value="1"/>
</dbReference>
<dbReference type="EMBL" id="WEID01000106">
    <property type="protein sequence ID" value="KAB8126501.1"/>
    <property type="molecule type" value="Genomic_DNA"/>
</dbReference>
<gene>
    <name evidence="3" type="primary">mazG</name>
    <name evidence="3" type="ORF">F9U64_19905</name>
</gene>
<accession>A0A7C8GQX7</accession>
<organism evidence="3 4">
    <name type="scientific">Gracilibacillus oryzae</name>
    <dbReference type="NCBI Taxonomy" id="1672701"/>
    <lineage>
        <taxon>Bacteria</taxon>
        <taxon>Bacillati</taxon>
        <taxon>Bacillota</taxon>
        <taxon>Bacilli</taxon>
        <taxon>Bacillales</taxon>
        <taxon>Bacillaceae</taxon>
        <taxon>Gracilibacillus</taxon>
    </lineage>
</organism>
<dbReference type="InterPro" id="IPR014777">
    <property type="entry name" value="4pyrrole_Mease_sub1"/>
</dbReference>
<dbReference type="FunFam" id="1.10.287.1080:FF:000003">
    <property type="entry name" value="Nucleoside triphosphate pyrophosphohydrolase"/>
    <property type="match status" value="1"/>
</dbReference>
<dbReference type="OrthoDB" id="9808939at2"/>
<dbReference type="InterPro" id="IPR035013">
    <property type="entry name" value="YabN_N"/>
</dbReference>
<dbReference type="GO" id="GO:0046061">
    <property type="term" value="P:dATP catabolic process"/>
    <property type="evidence" value="ECO:0007669"/>
    <property type="project" value="TreeGrafter"/>
</dbReference>
<dbReference type="InterPro" id="IPR004518">
    <property type="entry name" value="MazG-like_dom"/>
</dbReference>
<keyword evidence="4" id="KW-1185">Reference proteome</keyword>
<name>A0A7C8GQX7_9BACI</name>
<dbReference type="FunFam" id="1.10.287.1080:FF:000001">
    <property type="entry name" value="Nucleoside triphosphate pyrophosphohydrolase"/>
    <property type="match status" value="1"/>
</dbReference>
<dbReference type="RefSeq" id="WP_153406629.1">
    <property type="nucleotide sequence ID" value="NZ_ML762449.1"/>
</dbReference>
<dbReference type="CDD" id="cd11528">
    <property type="entry name" value="NTP-PPase_MazG_Nterm"/>
    <property type="match status" value="1"/>
</dbReference>
<protein>
    <submittedName>
        <fullName evidence="3">Nucleoside triphosphate pyrophosphohydrolase</fullName>
        <ecNumber evidence="3">3.6.1.9</ecNumber>
    </submittedName>
</protein>
<dbReference type="NCBIfam" id="TIGR00444">
    <property type="entry name" value="mazG"/>
    <property type="match status" value="1"/>
</dbReference>
<evidence type="ECO:0000313" key="3">
    <source>
        <dbReference type="EMBL" id="KAB8126501.1"/>
    </source>
</evidence>
<dbReference type="PANTHER" id="PTHR30522:SF0">
    <property type="entry name" value="NUCLEOSIDE TRIPHOSPHATE PYROPHOSPHOHYDROLASE"/>
    <property type="match status" value="1"/>
</dbReference>
<dbReference type="EC" id="3.6.1.9" evidence="3"/>
<dbReference type="GO" id="GO:0046052">
    <property type="term" value="P:UTP catabolic process"/>
    <property type="evidence" value="ECO:0007669"/>
    <property type="project" value="TreeGrafter"/>
</dbReference>
<dbReference type="GO" id="GO:0006950">
    <property type="term" value="P:response to stress"/>
    <property type="evidence" value="ECO:0007669"/>
    <property type="project" value="UniProtKB-ARBA"/>
</dbReference>
<dbReference type="Pfam" id="PF03819">
    <property type="entry name" value="MazG"/>
    <property type="match status" value="2"/>
</dbReference>
<comment type="caution">
    <text evidence="3">The sequence shown here is derived from an EMBL/GenBank/DDBJ whole genome shotgun (WGS) entry which is preliminary data.</text>
</comment>
<dbReference type="PIRSF" id="PIRSF002845">
    <property type="entry name" value="Ttrprl_mtas_MazG"/>
    <property type="match status" value="1"/>
</dbReference>
<feature type="domain" description="NTP pyrophosphohydrolase MazG-like" evidence="2">
    <location>
        <begin position="393"/>
        <end position="453"/>
    </location>
</feature>
<evidence type="ECO:0000259" key="2">
    <source>
        <dbReference type="Pfam" id="PF03819"/>
    </source>
</evidence>
<dbReference type="Proteomes" id="UP000480246">
    <property type="component" value="Unassembled WGS sequence"/>
</dbReference>
<dbReference type="InterPro" id="IPR035996">
    <property type="entry name" value="4pyrrol_Methylase_sf"/>
</dbReference>
<dbReference type="SUPFAM" id="SSF53790">
    <property type="entry name" value="Tetrapyrrole methylase"/>
    <property type="match status" value="1"/>
</dbReference>
<evidence type="ECO:0000259" key="1">
    <source>
        <dbReference type="Pfam" id="PF00590"/>
    </source>
</evidence>
<dbReference type="InterPro" id="IPR048011">
    <property type="entry name" value="NTP-PPase_MazG-like_C"/>
</dbReference>
<dbReference type="InterPro" id="IPR048015">
    <property type="entry name" value="NTP-PPase_MazG-like_N"/>
</dbReference>
<dbReference type="NCBIfam" id="NF007113">
    <property type="entry name" value="PRK09562.1"/>
    <property type="match status" value="1"/>
</dbReference>
<dbReference type="PANTHER" id="PTHR30522">
    <property type="entry name" value="NUCLEOSIDE TRIPHOSPHATE PYROPHOSPHOHYDROLASE"/>
    <property type="match status" value="1"/>
</dbReference>
<dbReference type="GO" id="GO:0008168">
    <property type="term" value="F:methyltransferase activity"/>
    <property type="evidence" value="ECO:0007669"/>
    <property type="project" value="InterPro"/>
</dbReference>
<dbReference type="CDD" id="cd11723">
    <property type="entry name" value="YabN_N_like"/>
    <property type="match status" value="1"/>
</dbReference>
<dbReference type="Pfam" id="PF00590">
    <property type="entry name" value="TP_methylase"/>
    <property type="match status" value="1"/>
</dbReference>
<dbReference type="InterPro" id="IPR000878">
    <property type="entry name" value="4pyrrol_Mease"/>
</dbReference>
<dbReference type="GO" id="GO:0046081">
    <property type="term" value="P:dUTP catabolic process"/>
    <property type="evidence" value="ECO:0007669"/>
    <property type="project" value="TreeGrafter"/>
</dbReference>
<dbReference type="AlphaFoldDB" id="A0A7C8GQX7"/>
<dbReference type="SUPFAM" id="SSF101386">
    <property type="entry name" value="all-alpha NTP pyrophosphatases"/>
    <property type="match status" value="2"/>
</dbReference>
<feature type="domain" description="NTP pyrophosphohydrolase MazG-like" evidence="2">
    <location>
        <begin position="254"/>
        <end position="327"/>
    </location>
</feature>
<dbReference type="InterPro" id="IPR024180">
    <property type="entry name" value="Tetrapyrrole_Mease/MazG_pred"/>
</dbReference>